<gene>
    <name evidence="2" type="ORF">AC058_16340</name>
</gene>
<dbReference type="Proteomes" id="UP000189376">
    <property type="component" value="Unassembled WGS sequence"/>
</dbReference>
<evidence type="ECO:0000256" key="1">
    <source>
        <dbReference type="SAM" id="Phobius"/>
    </source>
</evidence>
<comment type="caution">
    <text evidence="2">The sequence shown here is derived from an EMBL/GenBank/DDBJ whole genome shotgun (WGS) entry which is preliminary data.</text>
</comment>
<proteinExistence type="predicted"/>
<organism evidence="2 3">
    <name type="scientific">Acinetobacter genomosp. 33YU</name>
    <dbReference type="NCBI Taxonomy" id="1675530"/>
    <lineage>
        <taxon>Bacteria</taxon>
        <taxon>Pseudomonadati</taxon>
        <taxon>Pseudomonadota</taxon>
        <taxon>Gammaproteobacteria</taxon>
        <taxon>Moraxellales</taxon>
        <taxon>Moraxellaceae</taxon>
        <taxon>Acinetobacter</taxon>
    </lineage>
</organism>
<name>A0A1V2URE6_9GAMM</name>
<dbReference type="AlphaFoldDB" id="A0A1V2URE6"/>
<keyword evidence="1" id="KW-1133">Transmembrane helix</keyword>
<evidence type="ECO:0000313" key="3">
    <source>
        <dbReference type="Proteomes" id="UP000189376"/>
    </source>
</evidence>
<keyword evidence="1" id="KW-0812">Transmembrane</keyword>
<feature type="transmembrane region" description="Helical" evidence="1">
    <location>
        <begin position="12"/>
        <end position="36"/>
    </location>
</feature>
<feature type="transmembrane region" description="Helical" evidence="1">
    <location>
        <begin position="48"/>
        <end position="69"/>
    </location>
</feature>
<dbReference type="EMBL" id="LFZS01000019">
    <property type="protein sequence ID" value="ONN52564.1"/>
    <property type="molecule type" value="Genomic_DNA"/>
</dbReference>
<accession>A0A1V2URE6</accession>
<dbReference type="RefSeq" id="WP_077169970.1">
    <property type="nucleotide sequence ID" value="NZ_LFZS01000019.1"/>
</dbReference>
<evidence type="ECO:0000313" key="2">
    <source>
        <dbReference type="EMBL" id="ONN52564.1"/>
    </source>
</evidence>
<keyword evidence="3" id="KW-1185">Reference proteome</keyword>
<keyword evidence="1" id="KW-0472">Membrane</keyword>
<reference evidence="2 3" key="1">
    <citation type="submission" date="2015-07" db="EMBL/GenBank/DDBJ databases">
        <title>Acinetobacter yuneri, a novel member of Acinetobacter calcoaceticus-Acinetobacter baumannii complex isolated from clinical specimen.</title>
        <authorList>
            <person name="Yu Y."/>
        </authorList>
    </citation>
    <scope>NUCLEOTIDE SEQUENCE [LARGE SCALE GENOMIC DNA]</scope>
    <source>
        <strain evidence="2 3">A362</strain>
    </source>
</reference>
<protein>
    <submittedName>
        <fullName evidence="2">Uncharacterized protein</fullName>
    </submittedName>
</protein>
<sequence length="223" mass="25753">MNIKISRLSNLVRKLIVILSSLIFVTTIIFIVVNVLPGIAVDSGLIGAYTNLLVFNATLFTPIAAYFFYDNWKDQRTYENTFSFANATYLYLLELDISLKELNQYFKLISFKEQNSNSSYSSEIYKNFNASELLPLMVKCSKLSYTVLVHIERLEHEMEAEKFSNWYSNLLFCSNIPSNIVITDQTKRNNCLLKYRSIQNSTEDIKNELNRIISNLDKKSPTS</sequence>